<dbReference type="Pfam" id="PF07687">
    <property type="entry name" value="M20_dimer"/>
    <property type="match status" value="1"/>
</dbReference>
<feature type="domain" description="Peptidase M20 dimerisation" evidence="1">
    <location>
        <begin position="11"/>
        <end position="108"/>
    </location>
</feature>
<dbReference type="SUPFAM" id="SSF55031">
    <property type="entry name" value="Bacterial exopeptidase dimerisation domain"/>
    <property type="match status" value="1"/>
</dbReference>
<gene>
    <name evidence="2" type="ORF">SDC9_137581</name>
</gene>
<dbReference type="SUPFAM" id="SSF53187">
    <property type="entry name" value="Zn-dependent exopeptidases"/>
    <property type="match status" value="1"/>
</dbReference>
<dbReference type="GO" id="GO:0016787">
    <property type="term" value="F:hydrolase activity"/>
    <property type="evidence" value="ECO:0007669"/>
    <property type="project" value="InterPro"/>
</dbReference>
<dbReference type="InterPro" id="IPR011650">
    <property type="entry name" value="Peptidase_M20_dimer"/>
</dbReference>
<dbReference type="Gene3D" id="3.30.70.360">
    <property type="match status" value="1"/>
</dbReference>
<accession>A0A645DLY2</accession>
<protein>
    <recommendedName>
        <fullName evidence="1">Peptidase M20 dimerisation domain-containing protein</fullName>
    </recommendedName>
</protein>
<comment type="caution">
    <text evidence="2">The sequence shown here is derived from an EMBL/GenBank/DDBJ whole genome shotgun (WGS) entry which is preliminary data.</text>
</comment>
<evidence type="ECO:0000313" key="2">
    <source>
        <dbReference type="EMBL" id="MPM90460.1"/>
    </source>
</evidence>
<dbReference type="EMBL" id="VSSQ01037698">
    <property type="protein sequence ID" value="MPM90460.1"/>
    <property type="molecule type" value="Genomic_DNA"/>
</dbReference>
<reference evidence="2" key="1">
    <citation type="submission" date="2019-08" db="EMBL/GenBank/DDBJ databases">
        <authorList>
            <person name="Kucharzyk K."/>
            <person name="Murdoch R.W."/>
            <person name="Higgins S."/>
            <person name="Loffler F."/>
        </authorList>
    </citation>
    <scope>NUCLEOTIDE SEQUENCE</scope>
</reference>
<evidence type="ECO:0000259" key="1">
    <source>
        <dbReference type="Pfam" id="PF07687"/>
    </source>
</evidence>
<dbReference type="Gene3D" id="3.40.630.10">
    <property type="entry name" value="Zn peptidases"/>
    <property type="match status" value="1"/>
</dbReference>
<organism evidence="2">
    <name type="scientific">bioreactor metagenome</name>
    <dbReference type="NCBI Taxonomy" id="1076179"/>
    <lineage>
        <taxon>unclassified sequences</taxon>
        <taxon>metagenomes</taxon>
        <taxon>ecological metagenomes</taxon>
    </lineage>
</organism>
<dbReference type="InterPro" id="IPR036264">
    <property type="entry name" value="Bact_exopeptidase_dim_dom"/>
</dbReference>
<sequence>MKTEKGYGVVNERRGVILGELDIIGVEAHAGGAYLEGHSANKELAHKILKLYSFNDYDRQIYYNAAPISGGRPNGVVSGDAHMGFCCAGLPTNESFEEAETNIESLAMDNEDPVCRTTVSHRMLFPALEKSEMGHKAYEIAAKAGEILGITIEEMAEPTATDANWFCYYGVPAVDAFGPIQFGMHTTQEKVYIPSIKEKTELFALMLAIM</sequence>
<name>A0A645DLY2_9ZZZZ</name>
<proteinExistence type="predicted"/>
<dbReference type="AlphaFoldDB" id="A0A645DLY2"/>